<dbReference type="InterPro" id="IPR036691">
    <property type="entry name" value="Endo/exonu/phosph_ase_sf"/>
</dbReference>
<dbReference type="OrthoDB" id="387657at2759"/>
<dbReference type="Gene3D" id="3.60.10.10">
    <property type="entry name" value="Endonuclease/exonuclease/phosphatase"/>
    <property type="match status" value="1"/>
</dbReference>
<dbReference type="AlphaFoldDB" id="A0A165IP93"/>
<dbReference type="Proteomes" id="UP000077266">
    <property type="component" value="Unassembled WGS sequence"/>
</dbReference>
<evidence type="ECO:0000256" key="2">
    <source>
        <dbReference type="ARBA" id="ARBA00004760"/>
    </source>
</evidence>
<evidence type="ECO:0000256" key="8">
    <source>
        <dbReference type="ARBA" id="ARBA00022842"/>
    </source>
</evidence>
<feature type="transmembrane region" description="Helical" evidence="14">
    <location>
        <begin position="432"/>
        <end position="457"/>
    </location>
</feature>
<keyword evidence="11" id="KW-0443">Lipid metabolism</keyword>
<dbReference type="GO" id="GO:0006665">
    <property type="term" value="P:sphingolipid metabolic process"/>
    <property type="evidence" value="ECO:0007669"/>
    <property type="project" value="UniProtKB-KW"/>
</dbReference>
<evidence type="ECO:0000256" key="6">
    <source>
        <dbReference type="ARBA" id="ARBA00022723"/>
    </source>
</evidence>
<keyword evidence="9" id="KW-0746">Sphingolipid metabolism</keyword>
<organism evidence="16 17">
    <name type="scientific">Exidia glandulosa HHB12029</name>
    <dbReference type="NCBI Taxonomy" id="1314781"/>
    <lineage>
        <taxon>Eukaryota</taxon>
        <taxon>Fungi</taxon>
        <taxon>Dikarya</taxon>
        <taxon>Basidiomycota</taxon>
        <taxon>Agaricomycotina</taxon>
        <taxon>Agaricomycetes</taxon>
        <taxon>Auriculariales</taxon>
        <taxon>Exidiaceae</taxon>
        <taxon>Exidia</taxon>
    </lineage>
</organism>
<comment type="pathway">
    <text evidence="2">Lipid metabolism; sphingolipid metabolism.</text>
</comment>
<feature type="transmembrane region" description="Helical" evidence="14">
    <location>
        <begin position="399"/>
        <end position="420"/>
    </location>
</feature>
<evidence type="ECO:0000313" key="17">
    <source>
        <dbReference type="Proteomes" id="UP000077266"/>
    </source>
</evidence>
<dbReference type="Pfam" id="PF03372">
    <property type="entry name" value="Exo_endo_phos"/>
    <property type="match status" value="1"/>
</dbReference>
<protein>
    <recommendedName>
        <fullName evidence="15">Endonuclease/exonuclease/phosphatase domain-containing protein</fullName>
    </recommendedName>
</protein>
<keyword evidence="5 14" id="KW-0812">Transmembrane</keyword>
<evidence type="ECO:0000256" key="4">
    <source>
        <dbReference type="ARBA" id="ARBA00006335"/>
    </source>
</evidence>
<evidence type="ECO:0000313" key="16">
    <source>
        <dbReference type="EMBL" id="KZV93680.1"/>
    </source>
</evidence>
<evidence type="ECO:0000256" key="9">
    <source>
        <dbReference type="ARBA" id="ARBA00022919"/>
    </source>
</evidence>
<keyword evidence="10 14" id="KW-1133">Transmembrane helix</keyword>
<dbReference type="GO" id="GO:0004767">
    <property type="term" value="F:sphingomyelin phosphodiesterase activity"/>
    <property type="evidence" value="ECO:0007669"/>
    <property type="project" value="InterPro"/>
</dbReference>
<dbReference type="GO" id="GO:0016020">
    <property type="term" value="C:membrane"/>
    <property type="evidence" value="ECO:0007669"/>
    <property type="project" value="UniProtKB-SubCell"/>
</dbReference>
<dbReference type="SUPFAM" id="SSF56219">
    <property type="entry name" value="DNase I-like"/>
    <property type="match status" value="1"/>
</dbReference>
<keyword evidence="7" id="KW-0378">Hydrolase</keyword>
<dbReference type="EMBL" id="KV425985">
    <property type="protein sequence ID" value="KZV93680.1"/>
    <property type="molecule type" value="Genomic_DNA"/>
</dbReference>
<evidence type="ECO:0000256" key="14">
    <source>
        <dbReference type="SAM" id="Phobius"/>
    </source>
</evidence>
<proteinExistence type="inferred from homology"/>
<feature type="domain" description="Endonuclease/exonuclease/phosphatase" evidence="15">
    <location>
        <begin position="11"/>
        <end position="344"/>
    </location>
</feature>
<comment type="similarity">
    <text evidence="4">Belongs to the neutral sphingomyelinase family.</text>
</comment>
<dbReference type="InterPro" id="IPR005135">
    <property type="entry name" value="Endo/exonuclease/phosphatase"/>
</dbReference>
<comment type="pathway">
    <text evidence="3">Sphingolipid metabolism.</text>
</comment>
<dbReference type="PANTHER" id="PTHR16320:SF24">
    <property type="entry name" value="PHOSPHODIESTERASE, PUTATIVE-RELATED"/>
    <property type="match status" value="1"/>
</dbReference>
<accession>A0A165IP93</accession>
<keyword evidence="8" id="KW-0460">Magnesium</keyword>
<name>A0A165IP93_EXIGL</name>
<feature type="region of interest" description="Disordered" evidence="13">
    <location>
        <begin position="262"/>
        <end position="284"/>
    </location>
</feature>
<gene>
    <name evidence="16" type="ORF">EXIGLDRAFT_767788</name>
</gene>
<dbReference type="STRING" id="1314781.A0A165IP93"/>
<dbReference type="PANTHER" id="PTHR16320">
    <property type="entry name" value="SPHINGOMYELINASE FAMILY MEMBER"/>
    <property type="match status" value="1"/>
</dbReference>
<dbReference type="InParanoid" id="A0A165IP93"/>
<dbReference type="GO" id="GO:0046872">
    <property type="term" value="F:metal ion binding"/>
    <property type="evidence" value="ECO:0007669"/>
    <property type="project" value="UniProtKB-KW"/>
</dbReference>
<evidence type="ECO:0000259" key="15">
    <source>
        <dbReference type="Pfam" id="PF03372"/>
    </source>
</evidence>
<evidence type="ECO:0000256" key="3">
    <source>
        <dbReference type="ARBA" id="ARBA00004991"/>
    </source>
</evidence>
<evidence type="ECO:0000256" key="10">
    <source>
        <dbReference type="ARBA" id="ARBA00022989"/>
    </source>
</evidence>
<comment type="subcellular location">
    <subcellularLocation>
        <location evidence="1">Membrane</location>
        <topology evidence="1">Multi-pass membrane protein</topology>
    </subcellularLocation>
</comment>
<keyword evidence="6" id="KW-0479">Metal-binding</keyword>
<evidence type="ECO:0000256" key="13">
    <source>
        <dbReference type="SAM" id="MobiDB-lite"/>
    </source>
</evidence>
<sequence>MTSSPLTLRSLTLNCWGLKYVAKVREDRLRAIGDALADMTAAAAQDGKTPYSFIALQECWVYSDFEYIRERLRQNGTLKHSKYFWTGALGAGLAIFSAYPIRESHTYAYSLNGSPLDVAGGDWYVGKGVGSIVVRPDFLNGQEIEVFTTHFHAKGGDDGPEVSRAHRLGHAWELANIIRASAERGRWTIAMGDYNSLPRSLVMRVLREHACLADSWESARAFYLDHPNLGPRSPDAAPSSPPALDAFEGGDMELATPALRRATREDEGPPASAEDALHSRGVTADSPLNTWSAGKWLSDLAKHDKGKRLDYVLYRAPRGQLRCVQASVVFTEHVPGRDYSYSDHFGVDATLVVDPPQEPREEEAGVFDSVGTMSEDTFESVLEAMRAAGPPARKRSQQLLAYFTVAIPLLVVLIVSPFWAPRTDSVIAERGLAFGAIFLTALVTWSGTTALYAGFIFGNWEARALRRAVEELECWRDRISGP</sequence>
<dbReference type="FunCoup" id="A0A165IP93">
    <property type="interactions" value="52"/>
</dbReference>
<evidence type="ECO:0000256" key="11">
    <source>
        <dbReference type="ARBA" id="ARBA00023098"/>
    </source>
</evidence>
<reference evidence="16 17" key="1">
    <citation type="journal article" date="2016" name="Mol. Biol. Evol.">
        <title>Comparative Genomics of Early-Diverging Mushroom-Forming Fungi Provides Insights into the Origins of Lignocellulose Decay Capabilities.</title>
        <authorList>
            <person name="Nagy L.G."/>
            <person name="Riley R."/>
            <person name="Tritt A."/>
            <person name="Adam C."/>
            <person name="Daum C."/>
            <person name="Floudas D."/>
            <person name="Sun H."/>
            <person name="Yadav J.S."/>
            <person name="Pangilinan J."/>
            <person name="Larsson K.H."/>
            <person name="Matsuura K."/>
            <person name="Barry K."/>
            <person name="Labutti K."/>
            <person name="Kuo R."/>
            <person name="Ohm R.A."/>
            <person name="Bhattacharya S.S."/>
            <person name="Shirouzu T."/>
            <person name="Yoshinaga Y."/>
            <person name="Martin F.M."/>
            <person name="Grigoriev I.V."/>
            <person name="Hibbett D.S."/>
        </authorList>
    </citation>
    <scope>NUCLEOTIDE SEQUENCE [LARGE SCALE GENOMIC DNA]</scope>
    <source>
        <strain evidence="16 17">HHB12029</strain>
    </source>
</reference>
<keyword evidence="12 14" id="KW-0472">Membrane</keyword>
<evidence type="ECO:0000256" key="7">
    <source>
        <dbReference type="ARBA" id="ARBA00022801"/>
    </source>
</evidence>
<keyword evidence="17" id="KW-1185">Reference proteome</keyword>
<dbReference type="InterPro" id="IPR038772">
    <property type="entry name" value="Sph/SMPD2-like"/>
</dbReference>
<evidence type="ECO:0000256" key="5">
    <source>
        <dbReference type="ARBA" id="ARBA00022692"/>
    </source>
</evidence>
<evidence type="ECO:0000256" key="12">
    <source>
        <dbReference type="ARBA" id="ARBA00023136"/>
    </source>
</evidence>
<evidence type="ECO:0000256" key="1">
    <source>
        <dbReference type="ARBA" id="ARBA00004141"/>
    </source>
</evidence>